<dbReference type="SUPFAM" id="SSF48371">
    <property type="entry name" value="ARM repeat"/>
    <property type="match status" value="3"/>
</dbReference>
<dbReference type="EMBL" id="MCGO01000056">
    <property type="protein sequence ID" value="ORY36305.1"/>
    <property type="molecule type" value="Genomic_DNA"/>
</dbReference>
<name>A0A1Y2BQ50_9FUNG</name>
<dbReference type="OrthoDB" id="2100425at2759"/>
<protein>
    <submittedName>
        <fullName evidence="2">ARM repeat-containing protein</fullName>
    </submittedName>
</protein>
<evidence type="ECO:0000313" key="3">
    <source>
        <dbReference type="Proteomes" id="UP000193642"/>
    </source>
</evidence>
<comment type="caution">
    <text evidence="2">The sequence shown here is derived from an EMBL/GenBank/DDBJ whole genome shotgun (WGS) entry which is preliminary data.</text>
</comment>
<evidence type="ECO:0000256" key="1">
    <source>
        <dbReference type="SAM" id="Coils"/>
    </source>
</evidence>
<dbReference type="InterPro" id="IPR011989">
    <property type="entry name" value="ARM-like"/>
</dbReference>
<proteinExistence type="predicted"/>
<sequence length="1995" mass="222752">MARRATLIGVPAGATAAFAFISGDRVNVAKWLNEVAAFFATTAASAVDQLSQAFTPSHQHAQSSKALALSLLDPDAAKSYVPVTQDDILEGRTVHEMVRLIAILGHSDDRVRTGSVLLLVSLAKIFSPKVSAAVQEKYNEKINTVMLGLMMAERDYHASVHELFKIIGAAFAAMSIPLVAGLEAFFTCLDSSVRGICISALTRIILENERVFLEEDHLAAIWNLYFALGSIAMISRVFPDRIDIIKGLGLLAPIYAGVDSSLTYGIIGTLMHLENKTALEIDEIKFTMKQLFDRLPDLDKKFPTSTHAYGTGYNFFLNLLTPTNEFAYDLLPWSLETYTSIVYKSNPQTKDTPFPPIPFQDAYPLLDDFIKSLTNHFRASPALVRYGASAALHTTLQMYPKLSDTFPQLMVFLLTGLMDTDHLSAFLYMAMLEYVCSPAGGAGVPGAPAAMTAAKARVRELIGRWRRQSEEDVVTYDMLYFDMERVAEVRVAPPVTPQQQVGRGRRGSSLVLGGVQMATWNDVTISQVLDAAAILTPPIAPKLLHKLINSFEYLTKRLKLKQLELVRLWGYKSEKFDTHLMQAIFPLLNSHDQDIQMATAHVLKALIPRFNSAHTADINYAWGHLYNLMKPGSSAELLCSILGLIRDFPLDRLGDEAKEELLDSLLKVIFHPEPQVRYLAYDIIGSSGDFWRTSSLWSTALGIMFLSLGDQNLECVRRNADLILKQIEKVPNVNQLMVPLGLLKDSFGGPLIYTIKAYDDLANAILKDKPKLQELIDSLTAEGTVDTFWFFFLDGVADSQLVKPDDYDYTKNFIHSPFWISILLAKLSMTPPALTADERRDVMPTTPANKRRFICGFMLCLMPTCGMPDPILRHAACVAAVFTCFRQNVGHPGILRGLMEFVSLQMLNHKQWAFQLSGLDILKLLCRVKLPSLSPAILLQYLDLSLDVAFNAPSHIVKVGALELIETFLLVFPSGVTTKLSEIRDVVRSLLTDEEMEVSRAASRIYPLVFRCVSTNNGQDFYDYLIGEINLIKKGGNELMSDPLLANLSKDECHRIVVQSILALGSIGTPSLAYPIVQDLLKYLSSDDHDVRYAAFVSISNQVQYLDTIEKASLLWVLLPLYADPYKPIRVAFAKYLRKMPSKLDQILKVILPHADDSFLMNNVVWEELLIDGVSLHANMKVLGEIIVDLASISAINLDMTDQLPIEDDGYNLPRISHKLMVRFKEIAKTFTTILPSINVSQVMYHLLEMQSNKHTRGYAMLVLSEFCCAYEAILPDTLDILVSSLSHDITAESSLLIQAAALGLKNISELSPPAFKQMLNKVTAAALPNEGELFNLFYRIDAIRDFAANKAPELLRKYTPLITSHRFSLTKRLYAIYLSVELSLMVGQDEIMHVLDALQTFIENTNDDNVIEKIHGSISKLLGVVGPKHTIFRTMLGTCRKYIKSKDPQLRLKALQIFQIFIKYLSTEESMTFAITFLADSNPDIRNKAKHILILGGLFDFAITTLRNVKSYAGTRRGALLESCKLASIAKLGVTVASAAPENDSLVVPLADKDPFNAKYYGSDRRKKFTTRYGLDESRFARTSAAVTPSIMEQVEDGVSSFHQPSSVLISKYQWMLNIDTTTLLRECMKQFPEVADQVIAAHLQQTEAAVGIKASEDDDAPEEAGADVENEIHVLDVFSNLLIAYDGINMEAATGYINRLQNFIAVCNQRAADLREQLYQQLESTFYFFNEFIDVPIVSEEQYEALEALKAENQKATLEAVKSGTTDRLSALDMKKAEMDEMIELKSESLRRVTILALHATSGFGVYYALTLDCTEAQIISSLQFLTDMLQNEHRGIRIAAVEAFLLISKIQLENGSRPDILRKTQDTVNEFLAKLEDGSELFRRKCDYISLISQLLVNVNDNITIIKVLVLLVKFWKDPDNEVRIMAIKMVRLLGEMGIPQVMECFRADVGGDSTPDGKPALMPQLTGLLGNPEYLEKEGLQELLTWRFSQR</sequence>
<dbReference type="Proteomes" id="UP000193642">
    <property type="component" value="Unassembled WGS sequence"/>
</dbReference>
<keyword evidence="3" id="KW-1185">Reference proteome</keyword>
<dbReference type="InterPro" id="IPR016024">
    <property type="entry name" value="ARM-type_fold"/>
</dbReference>
<accession>A0A1Y2BQ50</accession>
<evidence type="ECO:0000313" key="2">
    <source>
        <dbReference type="EMBL" id="ORY36305.1"/>
    </source>
</evidence>
<organism evidence="2 3">
    <name type="scientific">Rhizoclosmatium globosum</name>
    <dbReference type="NCBI Taxonomy" id="329046"/>
    <lineage>
        <taxon>Eukaryota</taxon>
        <taxon>Fungi</taxon>
        <taxon>Fungi incertae sedis</taxon>
        <taxon>Chytridiomycota</taxon>
        <taxon>Chytridiomycota incertae sedis</taxon>
        <taxon>Chytridiomycetes</taxon>
        <taxon>Chytridiales</taxon>
        <taxon>Chytriomycetaceae</taxon>
        <taxon>Rhizoclosmatium</taxon>
    </lineage>
</organism>
<gene>
    <name evidence="2" type="ORF">BCR33DRAFT_722108</name>
</gene>
<keyword evidence="1" id="KW-0175">Coiled coil</keyword>
<reference evidence="2 3" key="1">
    <citation type="submission" date="2016-07" db="EMBL/GenBank/DDBJ databases">
        <title>Pervasive Adenine N6-methylation of Active Genes in Fungi.</title>
        <authorList>
            <consortium name="DOE Joint Genome Institute"/>
            <person name="Mondo S.J."/>
            <person name="Dannebaum R.O."/>
            <person name="Kuo R.C."/>
            <person name="Labutti K."/>
            <person name="Haridas S."/>
            <person name="Kuo A."/>
            <person name="Salamov A."/>
            <person name="Ahrendt S.R."/>
            <person name="Lipzen A."/>
            <person name="Sullivan W."/>
            <person name="Andreopoulos W.B."/>
            <person name="Clum A."/>
            <person name="Lindquist E."/>
            <person name="Daum C."/>
            <person name="Ramamoorthy G.K."/>
            <person name="Gryganskyi A."/>
            <person name="Culley D."/>
            <person name="Magnuson J.K."/>
            <person name="James T.Y."/>
            <person name="O'Malley M.A."/>
            <person name="Stajich J.E."/>
            <person name="Spatafora J.W."/>
            <person name="Visel A."/>
            <person name="Grigoriev I.V."/>
        </authorList>
    </citation>
    <scope>NUCLEOTIDE SEQUENCE [LARGE SCALE GENOMIC DNA]</scope>
    <source>
        <strain evidence="2 3">JEL800</strain>
    </source>
</reference>
<dbReference type="Gene3D" id="1.25.10.10">
    <property type="entry name" value="Leucine-rich Repeat Variant"/>
    <property type="match status" value="4"/>
</dbReference>
<feature type="coiled-coil region" evidence="1">
    <location>
        <begin position="1699"/>
        <end position="1761"/>
    </location>
</feature>